<sequence length="192" mass="19622" precursor="true">MKNNKKILSALIAVTFLGMSSISAYADSNTTTGTDKTSTGVAVKDGTLSIDSVPSSLAFSSTVDDIANNTSTSANTTTSDELKTTDDLGNGTDTHWTLTATPSKLSYTDSSSKSHDLSVASLTLGGKTITTLDGTTATTVATGTDEGTTSTPISSSNTSIDLNQDKQVYGQSYTGTITWTLTENAGTTSAAS</sequence>
<reference evidence="3 4" key="1">
    <citation type="submission" date="2015-11" db="EMBL/GenBank/DDBJ databases">
        <title>Draft genome sequences of new species of the genus Lactobacillus isolated from orchardgrass silage.</title>
        <authorList>
            <person name="Tohno M."/>
            <person name="Tanizawa Y."/>
            <person name="Arita M."/>
        </authorList>
    </citation>
    <scope>NUCLEOTIDE SEQUENCE [LARGE SCALE GENOMIC DNA]</scope>
    <source>
        <strain evidence="3 4">IWT30</strain>
    </source>
</reference>
<feature type="region of interest" description="Disordered" evidence="1">
    <location>
        <begin position="68"/>
        <end position="92"/>
    </location>
</feature>
<evidence type="ECO:0000256" key="2">
    <source>
        <dbReference type="SAM" id="SignalP"/>
    </source>
</evidence>
<feature type="compositionally biased region" description="Low complexity" evidence="1">
    <location>
        <begin position="68"/>
        <end position="79"/>
    </location>
</feature>
<name>A0A1Z5IEV6_9LACO</name>
<gene>
    <name evidence="3" type="ORF">IWT30_02186</name>
</gene>
<accession>A0A1Z5IEV6</accession>
<protein>
    <recommendedName>
        <fullName evidence="5">WxL domain-containing protein</fullName>
    </recommendedName>
</protein>
<evidence type="ECO:0000313" key="4">
    <source>
        <dbReference type="Proteomes" id="UP000198374"/>
    </source>
</evidence>
<organism evidence="3 4">
    <name type="scientific">Secundilactobacillus mixtipabuli</name>
    <dbReference type="NCBI Taxonomy" id="1435342"/>
    <lineage>
        <taxon>Bacteria</taxon>
        <taxon>Bacillati</taxon>
        <taxon>Bacillota</taxon>
        <taxon>Bacilli</taxon>
        <taxon>Lactobacillales</taxon>
        <taxon>Lactobacillaceae</taxon>
        <taxon>Secundilactobacillus</taxon>
    </lineage>
</organism>
<dbReference type="RefSeq" id="WP_089109984.1">
    <property type="nucleotide sequence ID" value="NZ_BCMF01000013.1"/>
</dbReference>
<feature type="chain" id="PRO_5012396535" description="WxL domain-containing protein" evidence="2">
    <location>
        <begin position="27"/>
        <end position="192"/>
    </location>
</feature>
<dbReference type="AlphaFoldDB" id="A0A1Z5IEV6"/>
<evidence type="ECO:0008006" key="5">
    <source>
        <dbReference type="Google" id="ProtNLM"/>
    </source>
</evidence>
<dbReference type="Proteomes" id="UP000198374">
    <property type="component" value="Unassembled WGS sequence"/>
</dbReference>
<comment type="caution">
    <text evidence="3">The sequence shown here is derived from an EMBL/GenBank/DDBJ whole genome shotgun (WGS) entry which is preliminary data.</text>
</comment>
<proteinExistence type="predicted"/>
<keyword evidence="2" id="KW-0732">Signal</keyword>
<feature type="signal peptide" evidence="2">
    <location>
        <begin position="1"/>
        <end position="26"/>
    </location>
</feature>
<keyword evidence="4" id="KW-1185">Reference proteome</keyword>
<dbReference type="OrthoDB" id="2296000at2"/>
<evidence type="ECO:0000313" key="3">
    <source>
        <dbReference type="EMBL" id="GAX00206.1"/>
    </source>
</evidence>
<evidence type="ECO:0000256" key="1">
    <source>
        <dbReference type="SAM" id="MobiDB-lite"/>
    </source>
</evidence>
<dbReference type="EMBL" id="BCMF01000013">
    <property type="protein sequence ID" value="GAX00206.1"/>
    <property type="molecule type" value="Genomic_DNA"/>
</dbReference>